<sequence length="120" mass="13775">MKETFKKKEPSSPEAFISERQACITKIQKIDASLEKIMSNSSDKLHDISEKCKGMVDGYLRSLKNIMETVDLIDRELIVVVRAEGENIKGELLKLQDVRQAAKGYRDRMKSTPRFLDTIR</sequence>
<protein>
    <submittedName>
        <fullName evidence="1">Uncharacterized protein</fullName>
    </submittedName>
</protein>
<name>X0VIK9_9ZZZZ</name>
<gene>
    <name evidence="1" type="ORF">S01H1_45414</name>
</gene>
<dbReference type="AlphaFoldDB" id="X0VIK9"/>
<organism evidence="1">
    <name type="scientific">marine sediment metagenome</name>
    <dbReference type="NCBI Taxonomy" id="412755"/>
    <lineage>
        <taxon>unclassified sequences</taxon>
        <taxon>metagenomes</taxon>
        <taxon>ecological metagenomes</taxon>
    </lineage>
</organism>
<accession>X0VIK9</accession>
<comment type="caution">
    <text evidence="1">The sequence shown here is derived from an EMBL/GenBank/DDBJ whole genome shotgun (WGS) entry which is preliminary data.</text>
</comment>
<evidence type="ECO:0000313" key="1">
    <source>
        <dbReference type="EMBL" id="GAG00396.1"/>
    </source>
</evidence>
<proteinExistence type="predicted"/>
<reference evidence="1" key="1">
    <citation type="journal article" date="2014" name="Front. Microbiol.">
        <title>High frequency of phylogenetically diverse reductive dehalogenase-homologous genes in deep subseafloor sedimentary metagenomes.</title>
        <authorList>
            <person name="Kawai M."/>
            <person name="Futagami T."/>
            <person name="Toyoda A."/>
            <person name="Takaki Y."/>
            <person name="Nishi S."/>
            <person name="Hori S."/>
            <person name="Arai W."/>
            <person name="Tsubouchi T."/>
            <person name="Morono Y."/>
            <person name="Uchiyama I."/>
            <person name="Ito T."/>
            <person name="Fujiyama A."/>
            <person name="Inagaki F."/>
            <person name="Takami H."/>
        </authorList>
    </citation>
    <scope>NUCLEOTIDE SEQUENCE</scope>
    <source>
        <strain evidence="1">Expedition CK06-06</strain>
    </source>
</reference>
<dbReference type="EMBL" id="BARS01029019">
    <property type="protein sequence ID" value="GAG00396.1"/>
    <property type="molecule type" value="Genomic_DNA"/>
</dbReference>